<keyword evidence="2" id="KW-1185">Reference proteome</keyword>
<dbReference type="Proteomes" id="UP000319103">
    <property type="component" value="Unassembled WGS sequence"/>
</dbReference>
<evidence type="ECO:0000313" key="2">
    <source>
        <dbReference type="Proteomes" id="UP000319103"/>
    </source>
</evidence>
<protein>
    <submittedName>
        <fullName evidence="1">Uncharacterized protein</fullName>
    </submittedName>
</protein>
<proteinExistence type="predicted"/>
<accession>A0A540WCG8</accession>
<organism evidence="1 2">
    <name type="scientific">Kitasatospora acidiphila</name>
    <dbReference type="NCBI Taxonomy" id="2567942"/>
    <lineage>
        <taxon>Bacteria</taxon>
        <taxon>Bacillati</taxon>
        <taxon>Actinomycetota</taxon>
        <taxon>Actinomycetes</taxon>
        <taxon>Kitasatosporales</taxon>
        <taxon>Streptomycetaceae</taxon>
        <taxon>Kitasatospora</taxon>
    </lineage>
</organism>
<dbReference type="RefSeq" id="WP_141637161.1">
    <property type="nucleotide sequence ID" value="NZ_VIGB01000003.1"/>
</dbReference>
<dbReference type="EMBL" id="VIGB01000003">
    <property type="protein sequence ID" value="TQF06751.1"/>
    <property type="molecule type" value="Genomic_DNA"/>
</dbReference>
<reference evidence="1 2" key="1">
    <citation type="submission" date="2019-06" db="EMBL/GenBank/DDBJ databases">
        <title>Description of Kitasatospora acidophila sp. nov. isolated from pine grove soil, and reclassification of Streptomyces novaecaesareae to Kitasatospora novaeceasareae comb. nov.</title>
        <authorList>
            <person name="Kim M.J."/>
        </authorList>
    </citation>
    <scope>NUCLEOTIDE SEQUENCE [LARGE SCALE GENOMIC DNA]</scope>
    <source>
        <strain evidence="1 2">MMS16-CNU292</strain>
    </source>
</reference>
<dbReference type="OrthoDB" id="264096at2"/>
<sequence length="484" mass="52665">MTASVLTPQIEARFAAVRQLADAVLFEGYVLYPYRASAAKNRLRWQFGVLAPPDWGAGQGEHSSQRTECLLEPRGDAVLFAELRFLRTQRRTVQRADPPGFVTVAELELSDRVLTPWDEGVEERVQLVLPIADLAEQPRILPFSRPAGEETEEVRGQGGRLVGRLIRRRAELTGELRISCVELPGPYAVRKLTVEVANTADWQPEPDADREAALPRSLVSAHLLLGLDRGRFLSPTDPPEWARPATADCANAHTWPVLAGEPGSGDLLLSAPIILEDHAAIAPESPGVLYDALEIDEILTLRTAALTDREKREARGTDARAAAVIELADTLPPQVLERLHGAVRSLREITEPAAAADPDDALQRLLSPGTPWWDPEADASVDPQRDTVLVDGRAVGAGSRVVLRPGRRRTDAQDLFLHGRGALVEAVLHDVDGGVHLAVTVDGDPGADIRREQGRFLYFQPDEVALQAGEATVRPDGATPVVET</sequence>
<gene>
    <name evidence="1" type="ORF">E6W39_36890</name>
</gene>
<name>A0A540WCG8_9ACTN</name>
<comment type="caution">
    <text evidence="1">The sequence shown here is derived from an EMBL/GenBank/DDBJ whole genome shotgun (WGS) entry which is preliminary data.</text>
</comment>
<dbReference type="AlphaFoldDB" id="A0A540WCG8"/>
<evidence type="ECO:0000313" key="1">
    <source>
        <dbReference type="EMBL" id="TQF06751.1"/>
    </source>
</evidence>